<dbReference type="AlphaFoldDB" id="A0A9X2KLQ7"/>
<dbReference type="EMBL" id="JAMLDX010000008">
    <property type="protein sequence ID" value="MCP3731065.1"/>
    <property type="molecule type" value="Genomic_DNA"/>
</dbReference>
<dbReference type="SUPFAM" id="SSF160113">
    <property type="entry name" value="YegP-like"/>
    <property type="match status" value="1"/>
</dbReference>
<gene>
    <name evidence="1" type="ORF">M9978_11565</name>
</gene>
<accession>A0A9X2KLQ7</accession>
<comment type="caution">
    <text evidence="1">The sequence shown here is derived from an EMBL/GenBank/DDBJ whole genome shotgun (WGS) entry which is preliminary data.</text>
</comment>
<evidence type="ECO:0008006" key="3">
    <source>
        <dbReference type="Google" id="ProtNLM"/>
    </source>
</evidence>
<name>A0A9X2KLQ7_9SPHN</name>
<organism evidence="1 2">
    <name type="scientific">Sphingomonas tagetis</name>
    <dbReference type="NCBI Taxonomy" id="2949092"/>
    <lineage>
        <taxon>Bacteria</taxon>
        <taxon>Pseudomonadati</taxon>
        <taxon>Pseudomonadota</taxon>
        <taxon>Alphaproteobacteria</taxon>
        <taxon>Sphingomonadales</taxon>
        <taxon>Sphingomonadaceae</taxon>
        <taxon>Sphingomonas</taxon>
    </lineage>
</organism>
<protein>
    <recommendedName>
        <fullName evidence="3">DUF1508 domain-containing protein</fullName>
    </recommendedName>
</protein>
<reference evidence="1" key="1">
    <citation type="submission" date="2022-05" db="EMBL/GenBank/DDBJ databases">
        <title>Sphingomonas sp. strain MG17 Genome sequencing and assembly.</title>
        <authorList>
            <person name="Kim I."/>
        </authorList>
    </citation>
    <scope>NUCLEOTIDE SEQUENCE</scope>
    <source>
        <strain evidence="1">MG17</strain>
    </source>
</reference>
<dbReference type="RefSeq" id="WP_254293304.1">
    <property type="nucleotide sequence ID" value="NZ_JAMLDX010000008.1"/>
</dbReference>
<dbReference type="Gene3D" id="3.30.160.160">
    <property type="entry name" value="YegP-like"/>
    <property type="match status" value="1"/>
</dbReference>
<evidence type="ECO:0000313" key="2">
    <source>
        <dbReference type="Proteomes" id="UP001139451"/>
    </source>
</evidence>
<evidence type="ECO:0000313" key="1">
    <source>
        <dbReference type="EMBL" id="MCP3731065.1"/>
    </source>
</evidence>
<keyword evidence="2" id="KW-1185">Reference proteome</keyword>
<sequence length="62" mass="6995">MHFEVIKVPRASAEPQWDWKLINDSGATAAYGEGYRSKLDCEHAIVAVKALEMDTPINYVEE</sequence>
<dbReference type="InterPro" id="IPR036913">
    <property type="entry name" value="YegP-like_sf"/>
</dbReference>
<proteinExistence type="predicted"/>
<dbReference type="Proteomes" id="UP001139451">
    <property type="component" value="Unassembled WGS sequence"/>
</dbReference>